<evidence type="ECO:0000256" key="1">
    <source>
        <dbReference type="SAM" id="MobiDB-lite"/>
    </source>
</evidence>
<organism evidence="3 4">
    <name type="scientific">Ancylostoma ceylanicum</name>
    <dbReference type="NCBI Taxonomy" id="53326"/>
    <lineage>
        <taxon>Eukaryota</taxon>
        <taxon>Metazoa</taxon>
        <taxon>Ecdysozoa</taxon>
        <taxon>Nematoda</taxon>
        <taxon>Chromadorea</taxon>
        <taxon>Rhabditida</taxon>
        <taxon>Rhabditina</taxon>
        <taxon>Rhabditomorpha</taxon>
        <taxon>Strongyloidea</taxon>
        <taxon>Ancylostomatidae</taxon>
        <taxon>Ancylostomatinae</taxon>
        <taxon>Ancylostoma</taxon>
    </lineage>
</organism>
<feature type="region of interest" description="Disordered" evidence="1">
    <location>
        <begin position="1013"/>
        <end position="1032"/>
    </location>
</feature>
<gene>
    <name evidence="3" type="primary">Acey_s0003.g1525</name>
    <name evidence="3" type="ORF">Y032_0003g1525</name>
</gene>
<feature type="domain" description="S1 motif" evidence="2">
    <location>
        <begin position="729"/>
        <end position="799"/>
    </location>
</feature>
<dbReference type="PANTHER" id="PTHR23270:SF10">
    <property type="entry name" value="PROTEIN RRP5 HOMOLOG"/>
    <property type="match status" value="1"/>
</dbReference>
<feature type="compositionally biased region" description="Basic and acidic residues" evidence="1">
    <location>
        <begin position="1494"/>
        <end position="1531"/>
    </location>
</feature>
<feature type="region of interest" description="Disordered" evidence="1">
    <location>
        <begin position="1435"/>
        <end position="1474"/>
    </location>
</feature>
<dbReference type="SUPFAM" id="SSF50249">
    <property type="entry name" value="Nucleic acid-binding proteins"/>
    <property type="match status" value="6"/>
</dbReference>
<dbReference type="InterPro" id="IPR003029">
    <property type="entry name" value="S1_domain"/>
</dbReference>
<accession>A0A016VZY3</accession>
<reference evidence="4" key="1">
    <citation type="journal article" date="2015" name="Nat. Genet.">
        <title>The genome and transcriptome of the zoonotic hookworm Ancylostoma ceylanicum identify infection-specific gene families.</title>
        <authorList>
            <person name="Schwarz E.M."/>
            <person name="Hu Y."/>
            <person name="Antoshechkin I."/>
            <person name="Miller M.M."/>
            <person name="Sternberg P.W."/>
            <person name="Aroian R.V."/>
        </authorList>
    </citation>
    <scope>NUCLEOTIDE SEQUENCE</scope>
    <source>
        <strain evidence="4">HY135</strain>
    </source>
</reference>
<proteinExistence type="predicted"/>
<dbReference type="OrthoDB" id="412781at2759"/>
<feature type="domain" description="S1 motif" evidence="2">
    <location>
        <begin position="448"/>
        <end position="516"/>
    </location>
</feature>
<dbReference type="EMBL" id="JARK01001339">
    <property type="protein sequence ID" value="EYC32343.1"/>
    <property type="molecule type" value="Genomic_DNA"/>
</dbReference>
<dbReference type="InterPro" id="IPR045209">
    <property type="entry name" value="Rrp5"/>
</dbReference>
<name>A0A016VZY3_9BILA</name>
<dbReference type="Gene3D" id="2.40.50.140">
    <property type="entry name" value="Nucleic acid-binding proteins"/>
    <property type="match status" value="3"/>
</dbReference>
<keyword evidence="4" id="KW-1185">Reference proteome</keyword>
<feature type="domain" description="S1 motif" evidence="2">
    <location>
        <begin position="183"/>
        <end position="245"/>
    </location>
</feature>
<feature type="domain" description="S1 motif" evidence="2">
    <location>
        <begin position="261"/>
        <end position="334"/>
    </location>
</feature>
<protein>
    <recommendedName>
        <fullName evidence="2">S1 motif domain-containing protein</fullName>
    </recommendedName>
</protein>
<evidence type="ECO:0000313" key="4">
    <source>
        <dbReference type="Proteomes" id="UP000024635"/>
    </source>
</evidence>
<feature type="region of interest" description="Disordered" evidence="1">
    <location>
        <begin position="1"/>
        <end position="56"/>
    </location>
</feature>
<dbReference type="GO" id="GO:0006364">
    <property type="term" value="P:rRNA processing"/>
    <property type="evidence" value="ECO:0007669"/>
    <property type="project" value="InterPro"/>
</dbReference>
<dbReference type="STRING" id="53326.A0A016VZY3"/>
<feature type="region of interest" description="Disordered" evidence="1">
    <location>
        <begin position="1488"/>
        <end position="1531"/>
    </location>
</feature>
<sequence length="1581" mass="173507">MGVLDKEIDFPRGGAAVAAPSQSHKSGEAHKEENQLFGVAKKRKAKGKAEAPPSKKKAVEEKAAVWSKPISLELLTDGVMGLGIVTEIHEDYVLLETADTCRVKLPATQVSKKFTELLKQEKVSLESFFVIGQMVPFRVIQSSQTVVKKGKKDGKKKTSSLPLVSCDPLKLNAHLSPARLVPGLVLHAIVESVEEKGAVLDIGLQSVQAFLPNKNQQRQVEPGQPIIVRIETSKTSRVIVVTSFVEQDNLSLDACENLQLNHLMPGTIVECEPDPEPSVTAGIYVTLGNGVRGFVAKSHLPPRLRADITRVGRALRCVVMFCQQNTPLLVLSAHPDIVAISKAEKRSTFLGYSIGDRIKCTVIDVVPQTFLVCFSLPAADDGKVPLVTAIAYKQYLNKPEEIESFYSIGSEHMCRVMNFRYADRCLIVSTRKDMLSQKIVSYKDAVPGELLEAKVTDIHPRGLQVSICETVKGFIPADQASDKAFALDKAFSVGSTIKCRVWFVNEEKKQVWLTARHSLVNYKGTLITAYDSKYEGIVTVGAVAKVLQTGGALVQFFGTVRGLLAANEAKKLGAEIKLGQVLEVQVTSVDTVDRKMNLTLVGESLASAGHVLHPKEVEFCSDGGRVFTAVVDEVTDSSIAGHRSERVMLHLESDPSVRGCIVPNLVSDSLDSPLESLKEEFRKGSKVHPVAALGSLSGLNRFTSKRLVSAWLETFHKNVPKSFDDLKQGQIVCGVISQRVPDDCFYVELAGGSGLLGKVAFADVDGGKEGASSLQVGQTVVGRIRSVYAEKKTFRISLKLTDCVPSEHLPSKSSTPAASLALQLLRSSVEETCAFAQSSKAKLPVPGTSVVATVSQIVDDLLLVTFNGKLRGCVRKSNHTSNVKVGDKIKCLVIDYVFPRNDAELVMVEKADATASKEKKKKKDKQGEATAPSRVVLVKRDYIVVLPSSKNHLLFVPSRFHPNQVTEVKNARVAVGDTVEIADTIALSDCLQIGFLQGDADIISKLLPASKSQTYPGKKWETQGSEDGPGKTKTELGIRAKSIKNLGVYTGTVVGLWTSDDRHDHGKLAAEIELPGGHIGRLHASELPSRILVEHASPIDEFIKRNVKKNVVVKIINFVSMKRGDHKVRVAELTMAESKLAEARKKASAVAFQTTFNPGDVVRCFVLPDQDETNKNILVEVNPLWSGKIAHEAVSDDLKIEAPERDGEVFESLPKAGEMRMAKVLSAVKKTKSHRHGVLNLAFDMQADAKTFETGQKLTARVTHVNHNPLLVQFHLANGQQATLCATAIANNYEKVHHHIGYFKRDGIFHLYALRQERNPLRNYVVAEGRFESYLKQKENSDASDRRRLLIDRSEVVVGLTCDGFVAKHMPDAILVEIGPGIVGRIRKLHFPDISTIPLNSIITVNVRKIDAQGRISLGFVAVVMQAESAVKDRKRAAQEDDVVVPKKDKKREASPEAEKVSLADPGFDWSNTGFRPEDLAAVGKLGTEDTIDQTDKQGGSDEQKKTAEVKKEKTKDAKSMTKEEHDMEKERRLVNRELELSSDQQPETQEDFARLLRKDPNSAELWIRCLGFIIIMRLWE</sequence>
<feature type="compositionally biased region" description="Basic and acidic residues" evidence="1">
    <location>
        <begin position="1435"/>
        <end position="1462"/>
    </location>
</feature>
<dbReference type="GO" id="GO:0032040">
    <property type="term" value="C:small-subunit processome"/>
    <property type="evidence" value="ECO:0007669"/>
    <property type="project" value="TreeGrafter"/>
</dbReference>
<dbReference type="Proteomes" id="UP000024635">
    <property type="component" value="Unassembled WGS sequence"/>
</dbReference>
<dbReference type="PANTHER" id="PTHR23270">
    <property type="entry name" value="PROGRAMMED CELL DEATH PROTEIN 11 PRE-RRNA PROCESSING PROTEIN RRP5"/>
    <property type="match status" value="1"/>
</dbReference>
<feature type="compositionally biased region" description="Basic and acidic residues" evidence="1">
    <location>
        <begin position="25"/>
        <end position="34"/>
    </location>
</feature>
<dbReference type="Pfam" id="PF00575">
    <property type="entry name" value="S1"/>
    <property type="match status" value="1"/>
</dbReference>
<dbReference type="PROSITE" id="PS50126">
    <property type="entry name" value="S1"/>
    <property type="match status" value="5"/>
</dbReference>
<comment type="caution">
    <text evidence="3">The sequence shown here is derived from an EMBL/GenBank/DDBJ whole genome shotgun (WGS) entry which is preliminary data.</text>
</comment>
<dbReference type="SMART" id="SM00316">
    <property type="entry name" value="S1"/>
    <property type="match status" value="9"/>
</dbReference>
<evidence type="ECO:0000313" key="3">
    <source>
        <dbReference type="EMBL" id="EYC32343.1"/>
    </source>
</evidence>
<evidence type="ECO:0000259" key="2">
    <source>
        <dbReference type="PROSITE" id="PS50126"/>
    </source>
</evidence>
<dbReference type="InterPro" id="IPR012340">
    <property type="entry name" value="NA-bd_OB-fold"/>
</dbReference>
<feature type="compositionally biased region" description="Basic and acidic residues" evidence="1">
    <location>
        <begin position="1"/>
        <end position="10"/>
    </location>
</feature>
<feature type="domain" description="S1 motif" evidence="2">
    <location>
        <begin position="536"/>
        <end position="601"/>
    </location>
</feature>
<dbReference type="GO" id="GO:0003723">
    <property type="term" value="F:RNA binding"/>
    <property type="evidence" value="ECO:0007669"/>
    <property type="project" value="TreeGrafter"/>
</dbReference>